<protein>
    <submittedName>
        <fullName evidence="2">Putative secreted protein</fullName>
    </submittedName>
</protein>
<dbReference type="AlphaFoldDB" id="A0A023G207"/>
<proteinExistence type="evidence at transcript level"/>
<evidence type="ECO:0000256" key="1">
    <source>
        <dbReference type="SAM" id="SignalP"/>
    </source>
</evidence>
<sequence>MMLNGLFALSLSLSASTACAVSELRWGTNAGFKCEGRQRYQQTELGAVHTDFGLGVLSMVLNIIQDVKFHTHCGICSYVQYCKPCVQNPVVRLLAPIVCKELLTKVSASGTIRLGVLRKLLNRTSFVEM</sequence>
<name>A0A023G207_AMBTT</name>
<dbReference type="EMBL" id="GBBM01007614">
    <property type="protein sequence ID" value="JAC27804.1"/>
    <property type="molecule type" value="mRNA"/>
</dbReference>
<reference evidence="2" key="1">
    <citation type="submission" date="2014-03" db="EMBL/GenBank/DDBJ databases">
        <title>The sialotranscriptome of Amblyomma triste, Amblyomma parvum and Amblyomma cajennense ticks, uncovered by 454-based RNA-seq.</title>
        <authorList>
            <person name="Garcia G.R."/>
            <person name="Gardinassi L.G."/>
            <person name="Ribeiro J.M."/>
            <person name="Anatriello E."/>
            <person name="Ferreira B.R."/>
            <person name="Moreira H.N."/>
            <person name="Mafra C."/>
            <person name="Olegario M.M."/>
            <person name="Szabo P.J."/>
            <person name="Miranda-Santos I.K."/>
            <person name="Maruyama S.R."/>
        </authorList>
    </citation>
    <scope>NUCLEOTIDE SEQUENCE</scope>
    <source>
        <strain evidence="2">Mato Grasso do Sul</strain>
        <tissue evidence="2">Salivary glands</tissue>
    </source>
</reference>
<accession>A0A023G207</accession>
<keyword evidence="1" id="KW-0732">Signal</keyword>
<evidence type="ECO:0000313" key="2">
    <source>
        <dbReference type="EMBL" id="JAC27804.1"/>
    </source>
</evidence>
<feature type="chain" id="PRO_5001521532" evidence="1">
    <location>
        <begin position="21"/>
        <end position="129"/>
    </location>
</feature>
<organism evidence="2">
    <name type="scientific">Amblyomma triste</name>
    <name type="common">Neotropical tick</name>
    <dbReference type="NCBI Taxonomy" id="251400"/>
    <lineage>
        <taxon>Eukaryota</taxon>
        <taxon>Metazoa</taxon>
        <taxon>Ecdysozoa</taxon>
        <taxon>Arthropoda</taxon>
        <taxon>Chelicerata</taxon>
        <taxon>Arachnida</taxon>
        <taxon>Acari</taxon>
        <taxon>Parasitiformes</taxon>
        <taxon>Ixodida</taxon>
        <taxon>Ixodoidea</taxon>
        <taxon>Ixodidae</taxon>
        <taxon>Amblyomminae</taxon>
        <taxon>Amblyomma</taxon>
    </lineage>
</organism>
<feature type="signal peptide" evidence="1">
    <location>
        <begin position="1"/>
        <end position="20"/>
    </location>
</feature>